<dbReference type="Pfam" id="PF20431">
    <property type="entry name" value="E_motif"/>
    <property type="match status" value="1"/>
</dbReference>
<dbReference type="EMBL" id="JBBPBN010000056">
    <property type="protein sequence ID" value="KAK8989581.1"/>
    <property type="molecule type" value="Genomic_DNA"/>
</dbReference>
<keyword evidence="2" id="KW-1185">Reference proteome</keyword>
<organism evidence="1 2">
    <name type="scientific">Hibiscus sabdariffa</name>
    <name type="common">roselle</name>
    <dbReference type="NCBI Taxonomy" id="183260"/>
    <lineage>
        <taxon>Eukaryota</taxon>
        <taxon>Viridiplantae</taxon>
        <taxon>Streptophyta</taxon>
        <taxon>Embryophyta</taxon>
        <taxon>Tracheophyta</taxon>
        <taxon>Spermatophyta</taxon>
        <taxon>Magnoliopsida</taxon>
        <taxon>eudicotyledons</taxon>
        <taxon>Gunneridae</taxon>
        <taxon>Pentapetalae</taxon>
        <taxon>rosids</taxon>
        <taxon>malvids</taxon>
        <taxon>Malvales</taxon>
        <taxon>Malvaceae</taxon>
        <taxon>Malvoideae</taxon>
        <taxon>Hibiscus</taxon>
    </lineage>
</organism>
<evidence type="ECO:0000313" key="2">
    <source>
        <dbReference type="Proteomes" id="UP001396334"/>
    </source>
</evidence>
<accession>A0ABR2PMT1</accession>
<protein>
    <submittedName>
        <fullName evidence="1">Uncharacterized protein</fullName>
    </submittedName>
</protein>
<reference evidence="1 2" key="1">
    <citation type="journal article" date="2024" name="G3 (Bethesda)">
        <title>Genome assembly of Hibiscus sabdariffa L. provides insights into metabolisms of medicinal natural products.</title>
        <authorList>
            <person name="Kim T."/>
        </authorList>
    </citation>
    <scope>NUCLEOTIDE SEQUENCE [LARGE SCALE GENOMIC DNA]</scope>
    <source>
        <strain evidence="1">TK-2024</strain>
        <tissue evidence="1">Old leaves</tissue>
    </source>
</reference>
<gene>
    <name evidence="1" type="ORF">V6N11_064003</name>
</gene>
<dbReference type="InterPro" id="IPR046848">
    <property type="entry name" value="E_motif"/>
</dbReference>
<comment type="caution">
    <text evidence="1">The sequence shown here is derived from an EMBL/GenBank/DDBJ whole genome shotgun (WGS) entry which is preliminary data.</text>
</comment>
<evidence type="ECO:0000313" key="1">
    <source>
        <dbReference type="EMBL" id="KAK8989581.1"/>
    </source>
</evidence>
<dbReference type="InterPro" id="IPR046960">
    <property type="entry name" value="PPR_At4g14850-like_plant"/>
</dbReference>
<dbReference type="PANTHER" id="PTHR47926">
    <property type="entry name" value="PENTATRICOPEPTIDE REPEAT-CONTAINING PROTEIN"/>
    <property type="match status" value="1"/>
</dbReference>
<proteinExistence type="predicted"/>
<dbReference type="Proteomes" id="UP001396334">
    <property type="component" value="Unassembled WGS sequence"/>
</dbReference>
<dbReference type="PANTHER" id="PTHR47926:SF347">
    <property type="entry name" value="PENTATRICOPEPTIDE REPEAT-CONTAINING PROTEIN"/>
    <property type="match status" value="1"/>
</dbReference>
<sequence length="126" mass="14565">MVANPTKNMMPAWWISMKCHSNQILERGKLLAIEPENAGNYVLLSNIYATAGKWDKFSKLRLLKDKGLKKIPGCSWPWLQINEQVHEFCVAENDIYVLLEILEFSVKEAGEYNMQGKYPKCSFHSR</sequence>
<name>A0ABR2PMT1_9ROSI</name>